<dbReference type="GO" id="GO:0015074">
    <property type="term" value="P:DNA integration"/>
    <property type="evidence" value="ECO:0007669"/>
    <property type="project" value="UniProtKB-KW"/>
</dbReference>
<evidence type="ECO:0000256" key="1">
    <source>
        <dbReference type="ARBA" id="ARBA00008857"/>
    </source>
</evidence>
<proteinExistence type="inferred from homology"/>
<dbReference type="Gene3D" id="1.10.443.10">
    <property type="entry name" value="Intergrase catalytic core"/>
    <property type="match status" value="1"/>
</dbReference>
<dbReference type="InterPro" id="IPR013762">
    <property type="entry name" value="Integrase-like_cat_sf"/>
</dbReference>
<dbReference type="RefSeq" id="WP_105909714.1">
    <property type="nucleotide sequence ID" value="NZ_NXGJ01000014.1"/>
</dbReference>
<reference evidence="6 7" key="1">
    <citation type="submission" date="2017-09" db="EMBL/GenBank/DDBJ databases">
        <title>Reassesment of A. cryaerophilus.</title>
        <authorList>
            <person name="Perez-Cataluna A."/>
            <person name="Collado L."/>
            <person name="Salgado O."/>
            <person name="Lefinanco V."/>
            <person name="Figueras M.J."/>
        </authorList>
    </citation>
    <scope>NUCLEOTIDE SEQUENCE [LARGE SCALE GENOMIC DNA]</scope>
    <source>
        <strain evidence="6 7">LMG 9861</strain>
    </source>
</reference>
<dbReference type="InterPro" id="IPR011010">
    <property type="entry name" value="DNA_brk_join_enz"/>
</dbReference>
<dbReference type="PANTHER" id="PTHR30629">
    <property type="entry name" value="PROPHAGE INTEGRASE"/>
    <property type="match status" value="1"/>
</dbReference>
<dbReference type="InterPro" id="IPR025166">
    <property type="entry name" value="Integrase_DNA_bind_dom"/>
</dbReference>
<comment type="caution">
    <text evidence="6">The sequence shown here is derived from an EMBL/GenBank/DDBJ whole genome shotgun (WGS) entry which is preliminary data.</text>
</comment>
<dbReference type="InterPro" id="IPR050808">
    <property type="entry name" value="Phage_Integrase"/>
</dbReference>
<keyword evidence="2" id="KW-0229">DNA integration</keyword>
<dbReference type="InterPro" id="IPR002104">
    <property type="entry name" value="Integrase_catalytic"/>
</dbReference>
<gene>
    <name evidence="6" type="ORF">CJ669_09440</name>
</gene>
<accession>A0A2S9SKK7</accession>
<dbReference type="Pfam" id="PF13356">
    <property type="entry name" value="Arm-DNA-bind_3"/>
    <property type="match status" value="1"/>
</dbReference>
<evidence type="ECO:0000313" key="7">
    <source>
        <dbReference type="Proteomes" id="UP000239065"/>
    </source>
</evidence>
<evidence type="ECO:0000256" key="3">
    <source>
        <dbReference type="ARBA" id="ARBA00023125"/>
    </source>
</evidence>
<evidence type="ECO:0000256" key="4">
    <source>
        <dbReference type="ARBA" id="ARBA00023172"/>
    </source>
</evidence>
<keyword evidence="3" id="KW-0238">DNA-binding</keyword>
<dbReference type="EMBL" id="NXGJ01000014">
    <property type="protein sequence ID" value="PRM87114.1"/>
    <property type="molecule type" value="Genomic_DNA"/>
</dbReference>
<dbReference type="GO" id="GO:0003677">
    <property type="term" value="F:DNA binding"/>
    <property type="evidence" value="ECO:0007669"/>
    <property type="project" value="UniProtKB-KW"/>
</dbReference>
<keyword evidence="4" id="KW-0233">DNA recombination</keyword>
<evidence type="ECO:0000259" key="5">
    <source>
        <dbReference type="PROSITE" id="PS51898"/>
    </source>
</evidence>
<protein>
    <submittedName>
        <fullName evidence="6">Integrase</fullName>
    </submittedName>
</protein>
<sequence>MALYILKDKQIQEAKAKETKYFLNDGAGLRLAIRPNGTKLWEFRYTINGKRKETTFKTYPIVSLKEARNKRDEYLQLINSGINPIEYFKEIKEESNLDENGMFLSIANEWLKKEESRTEVSTHVNKVRAFEKDINPYLKNKHIKEIAIKDVVKILELKLLQSHDVATKIFSYLDSLFRYSVYKGYCDRNILNDIKRGDIIPSKKYRHYSKITDIDKFKELVNAIYTYSGSHSVRGALKLVLHLPFRAENVCNLKWEYVDFDKKIITIPRSEMKIKDINLDDFRLPMSEEVENILRDQYEISGYQEWVFLGTNNRSPINSESPNKALKIMGFNDEENDKKITLHGFRGTCRSLLDTLDTDNKFSFEAKEKLLDHHNNSKVVRAYTNKSDYLNHIIPIVEFWSDFVCSLKNQ</sequence>
<feature type="domain" description="Tyr recombinase" evidence="5">
    <location>
        <begin position="207"/>
        <end position="398"/>
    </location>
</feature>
<evidence type="ECO:0000256" key="2">
    <source>
        <dbReference type="ARBA" id="ARBA00022908"/>
    </source>
</evidence>
<dbReference type="Pfam" id="PF00589">
    <property type="entry name" value="Phage_integrase"/>
    <property type="match status" value="1"/>
</dbReference>
<organism evidence="6 7">
    <name type="scientific">Aliarcobacter cryaerophilus</name>
    <dbReference type="NCBI Taxonomy" id="28198"/>
    <lineage>
        <taxon>Bacteria</taxon>
        <taxon>Pseudomonadati</taxon>
        <taxon>Campylobacterota</taxon>
        <taxon>Epsilonproteobacteria</taxon>
        <taxon>Campylobacterales</taxon>
        <taxon>Arcobacteraceae</taxon>
        <taxon>Aliarcobacter</taxon>
    </lineage>
</organism>
<dbReference type="AlphaFoldDB" id="A0A2S9SKK7"/>
<dbReference type="InterPro" id="IPR010998">
    <property type="entry name" value="Integrase_recombinase_N"/>
</dbReference>
<evidence type="ECO:0000313" key="6">
    <source>
        <dbReference type="EMBL" id="PRM87114.1"/>
    </source>
</evidence>
<dbReference type="GO" id="GO:0006310">
    <property type="term" value="P:DNA recombination"/>
    <property type="evidence" value="ECO:0007669"/>
    <property type="project" value="UniProtKB-KW"/>
</dbReference>
<dbReference type="InterPro" id="IPR053876">
    <property type="entry name" value="Phage_int_M"/>
</dbReference>
<dbReference type="Gene3D" id="3.30.160.390">
    <property type="entry name" value="Integrase, DNA-binding domain"/>
    <property type="match status" value="1"/>
</dbReference>
<dbReference type="InterPro" id="IPR038488">
    <property type="entry name" value="Integrase_DNA-bd_sf"/>
</dbReference>
<dbReference type="Pfam" id="PF22022">
    <property type="entry name" value="Phage_int_M"/>
    <property type="match status" value="1"/>
</dbReference>
<dbReference type="CDD" id="cd00801">
    <property type="entry name" value="INT_P4_C"/>
    <property type="match status" value="1"/>
</dbReference>
<name>A0A2S9SKK7_9BACT</name>
<comment type="similarity">
    <text evidence="1">Belongs to the 'phage' integrase family.</text>
</comment>
<dbReference type="PROSITE" id="PS51898">
    <property type="entry name" value="TYR_RECOMBINASE"/>
    <property type="match status" value="1"/>
</dbReference>
<dbReference type="Proteomes" id="UP000239065">
    <property type="component" value="Unassembled WGS sequence"/>
</dbReference>
<dbReference type="PANTHER" id="PTHR30629:SF2">
    <property type="entry name" value="PROPHAGE INTEGRASE INTS-RELATED"/>
    <property type="match status" value="1"/>
</dbReference>
<dbReference type="SUPFAM" id="SSF56349">
    <property type="entry name" value="DNA breaking-rejoining enzymes"/>
    <property type="match status" value="1"/>
</dbReference>
<dbReference type="Gene3D" id="1.10.150.130">
    <property type="match status" value="1"/>
</dbReference>